<dbReference type="GO" id="GO:0005886">
    <property type="term" value="C:plasma membrane"/>
    <property type="evidence" value="ECO:0007669"/>
    <property type="project" value="TreeGrafter"/>
</dbReference>
<feature type="domain" description="DUF7046" evidence="2">
    <location>
        <begin position="245"/>
        <end position="332"/>
    </location>
</feature>
<dbReference type="InterPro" id="IPR056284">
    <property type="entry name" value="AIR9-like_A9"/>
</dbReference>
<feature type="domain" description="AIR9-like A9" evidence="3">
    <location>
        <begin position="133"/>
        <end position="212"/>
    </location>
</feature>
<dbReference type="AlphaFoldDB" id="A0AAV9AET4"/>
<sequence length="359" mass="40997">MVLTVCAEFYIFVQMYPSIYLVQDPDARHPYNFHPHDERVEPKFNVPRFVRGHEGINSKDVNIEPTVSNDNPRERTFDAYKEVDSPTAFGPFKRSAGKAINEKTSDVQFTVPTMRDDRASFRSEEHVLLPSIEGFQIFGEAIPGSTLRACGYPTNGTSLCIFQWVRHHYNGTPQYIEGATNPEYVVTADDVGDTISVECVPMDDRGNQGELVRLFANDQNRIACDPEMQREIERNMNAELVTFNVLLLMDSSDVWEPTTLLLNRDGYLVKSNHSDVVRIEEEYLGLHIKVPYGLSAQFVLTCSDRTSHPFNTNDDVRMRDTLVLTMRKFKARYMGSARMLRDNPRAPTNRSLPVSSQRE</sequence>
<evidence type="ECO:0000259" key="2">
    <source>
        <dbReference type="Pfam" id="PF23080"/>
    </source>
</evidence>
<dbReference type="PANTHER" id="PTHR31149:SF7">
    <property type="entry name" value="EXPRESSED PROTEIN"/>
    <property type="match status" value="1"/>
</dbReference>
<dbReference type="Gene3D" id="2.60.40.2700">
    <property type="match status" value="1"/>
</dbReference>
<protein>
    <submittedName>
        <fullName evidence="4">Uncharacterized protein</fullName>
    </submittedName>
</protein>
<gene>
    <name evidence="4" type="ORF">QJS04_geneDACA008821</name>
</gene>
<feature type="region of interest" description="Disordered" evidence="1">
    <location>
        <begin position="340"/>
        <end position="359"/>
    </location>
</feature>
<feature type="compositionally biased region" description="Polar residues" evidence="1">
    <location>
        <begin position="346"/>
        <end position="359"/>
    </location>
</feature>
<dbReference type="Pfam" id="PF23197">
    <property type="entry name" value="IG_AIR9"/>
    <property type="match status" value="1"/>
</dbReference>
<evidence type="ECO:0000313" key="4">
    <source>
        <dbReference type="EMBL" id="KAK1262638.1"/>
    </source>
</evidence>
<dbReference type="InterPro" id="IPR055474">
    <property type="entry name" value="DUF7046"/>
</dbReference>
<proteinExistence type="predicted"/>
<accession>A0AAV9AET4</accession>
<evidence type="ECO:0000259" key="3">
    <source>
        <dbReference type="Pfam" id="PF23197"/>
    </source>
</evidence>
<reference evidence="4" key="2">
    <citation type="submission" date="2023-06" db="EMBL/GenBank/DDBJ databases">
        <authorList>
            <person name="Ma L."/>
            <person name="Liu K.-W."/>
            <person name="Li Z."/>
            <person name="Hsiao Y.-Y."/>
            <person name="Qi Y."/>
            <person name="Fu T."/>
            <person name="Tang G."/>
            <person name="Zhang D."/>
            <person name="Sun W.-H."/>
            <person name="Liu D.-K."/>
            <person name="Li Y."/>
            <person name="Chen G.-Z."/>
            <person name="Liu X.-D."/>
            <person name="Liao X.-Y."/>
            <person name="Jiang Y.-T."/>
            <person name="Yu X."/>
            <person name="Hao Y."/>
            <person name="Huang J."/>
            <person name="Zhao X.-W."/>
            <person name="Ke S."/>
            <person name="Chen Y.-Y."/>
            <person name="Wu W.-L."/>
            <person name="Hsu J.-L."/>
            <person name="Lin Y.-F."/>
            <person name="Huang M.-D."/>
            <person name="Li C.-Y."/>
            <person name="Huang L."/>
            <person name="Wang Z.-W."/>
            <person name="Zhao X."/>
            <person name="Zhong W.-Y."/>
            <person name="Peng D.-H."/>
            <person name="Ahmad S."/>
            <person name="Lan S."/>
            <person name="Zhang J.-S."/>
            <person name="Tsai W.-C."/>
            <person name="Van De Peer Y."/>
            <person name="Liu Z.-J."/>
        </authorList>
    </citation>
    <scope>NUCLEOTIDE SEQUENCE</scope>
    <source>
        <strain evidence="4">SCP</strain>
        <tissue evidence="4">Leaves</tissue>
    </source>
</reference>
<dbReference type="PANTHER" id="PTHR31149">
    <property type="entry name" value="EXPRESSED PROTEIN"/>
    <property type="match status" value="1"/>
</dbReference>
<dbReference type="Proteomes" id="UP001179952">
    <property type="component" value="Unassembled WGS sequence"/>
</dbReference>
<dbReference type="EMBL" id="JAUJYN010000010">
    <property type="protein sequence ID" value="KAK1262638.1"/>
    <property type="molecule type" value="Genomic_DNA"/>
</dbReference>
<dbReference type="Pfam" id="PF23080">
    <property type="entry name" value="DUF7046"/>
    <property type="match status" value="1"/>
</dbReference>
<reference evidence="4" key="1">
    <citation type="journal article" date="2023" name="Nat. Commun.">
        <title>Diploid and tetraploid genomes of Acorus and the evolution of monocots.</title>
        <authorList>
            <person name="Ma L."/>
            <person name="Liu K.W."/>
            <person name="Li Z."/>
            <person name="Hsiao Y.Y."/>
            <person name="Qi Y."/>
            <person name="Fu T."/>
            <person name="Tang G.D."/>
            <person name="Zhang D."/>
            <person name="Sun W.H."/>
            <person name="Liu D.K."/>
            <person name="Li Y."/>
            <person name="Chen G.Z."/>
            <person name="Liu X.D."/>
            <person name="Liao X.Y."/>
            <person name="Jiang Y.T."/>
            <person name="Yu X."/>
            <person name="Hao Y."/>
            <person name="Huang J."/>
            <person name="Zhao X.W."/>
            <person name="Ke S."/>
            <person name="Chen Y.Y."/>
            <person name="Wu W.L."/>
            <person name="Hsu J.L."/>
            <person name="Lin Y.F."/>
            <person name="Huang M.D."/>
            <person name="Li C.Y."/>
            <person name="Huang L."/>
            <person name="Wang Z.W."/>
            <person name="Zhao X."/>
            <person name="Zhong W.Y."/>
            <person name="Peng D.H."/>
            <person name="Ahmad S."/>
            <person name="Lan S."/>
            <person name="Zhang J.S."/>
            <person name="Tsai W.C."/>
            <person name="Van de Peer Y."/>
            <person name="Liu Z.J."/>
        </authorList>
    </citation>
    <scope>NUCLEOTIDE SEQUENCE</scope>
    <source>
        <strain evidence="4">SCP</strain>
    </source>
</reference>
<comment type="caution">
    <text evidence="4">The sequence shown here is derived from an EMBL/GenBank/DDBJ whole genome shotgun (WGS) entry which is preliminary data.</text>
</comment>
<keyword evidence="5" id="KW-1185">Reference proteome</keyword>
<evidence type="ECO:0000256" key="1">
    <source>
        <dbReference type="SAM" id="MobiDB-lite"/>
    </source>
</evidence>
<name>A0AAV9AET4_ACOGR</name>
<evidence type="ECO:0000313" key="5">
    <source>
        <dbReference type="Proteomes" id="UP001179952"/>
    </source>
</evidence>
<organism evidence="4 5">
    <name type="scientific">Acorus gramineus</name>
    <name type="common">Dwarf sweet flag</name>
    <dbReference type="NCBI Taxonomy" id="55184"/>
    <lineage>
        <taxon>Eukaryota</taxon>
        <taxon>Viridiplantae</taxon>
        <taxon>Streptophyta</taxon>
        <taxon>Embryophyta</taxon>
        <taxon>Tracheophyta</taxon>
        <taxon>Spermatophyta</taxon>
        <taxon>Magnoliopsida</taxon>
        <taxon>Liliopsida</taxon>
        <taxon>Acoraceae</taxon>
        <taxon>Acorus</taxon>
    </lineage>
</organism>